<evidence type="ECO:0000313" key="2">
    <source>
        <dbReference type="Proteomes" id="UP000638648"/>
    </source>
</evidence>
<dbReference type="EMBL" id="JADBEM010000001">
    <property type="protein sequence ID" value="MBE1612487.1"/>
    <property type="molecule type" value="Genomic_DNA"/>
</dbReference>
<dbReference type="CDD" id="cd08984">
    <property type="entry name" value="GH43-like"/>
    <property type="match status" value="1"/>
</dbReference>
<name>A0A927N6C5_9ACTN</name>
<dbReference type="Proteomes" id="UP000638648">
    <property type="component" value="Unassembled WGS sequence"/>
</dbReference>
<accession>A0A927N6C5</accession>
<keyword evidence="2" id="KW-1185">Reference proteome</keyword>
<gene>
    <name evidence="1" type="ORF">HEB94_009335</name>
</gene>
<dbReference type="RefSeq" id="WP_192755524.1">
    <property type="nucleotide sequence ID" value="NZ_BAABJL010000194.1"/>
</dbReference>
<evidence type="ECO:0000313" key="1">
    <source>
        <dbReference type="EMBL" id="MBE1612487.1"/>
    </source>
</evidence>
<proteinExistence type="predicted"/>
<comment type="caution">
    <text evidence="1">The sequence shown here is derived from an EMBL/GenBank/DDBJ whole genome shotgun (WGS) entry which is preliminary data.</text>
</comment>
<reference evidence="1" key="1">
    <citation type="submission" date="2020-10" db="EMBL/GenBank/DDBJ databases">
        <title>Sequencing the genomes of 1000 actinobacteria strains.</title>
        <authorList>
            <person name="Klenk H.-P."/>
        </authorList>
    </citation>
    <scope>NUCLEOTIDE SEQUENCE</scope>
    <source>
        <strain evidence="1">DSM 45354</strain>
    </source>
</reference>
<dbReference type="Gene3D" id="2.115.10.20">
    <property type="entry name" value="Glycosyl hydrolase domain, family 43"/>
    <property type="match status" value="1"/>
</dbReference>
<dbReference type="AlphaFoldDB" id="A0A927N6C5"/>
<organism evidence="1 2">
    <name type="scientific">Actinopolymorpha pittospori</name>
    <dbReference type="NCBI Taxonomy" id="648752"/>
    <lineage>
        <taxon>Bacteria</taxon>
        <taxon>Bacillati</taxon>
        <taxon>Actinomycetota</taxon>
        <taxon>Actinomycetes</taxon>
        <taxon>Propionibacteriales</taxon>
        <taxon>Actinopolymorphaceae</taxon>
        <taxon>Actinopolymorpha</taxon>
    </lineage>
</organism>
<evidence type="ECO:0008006" key="3">
    <source>
        <dbReference type="Google" id="ProtNLM"/>
    </source>
</evidence>
<sequence>MREEGRDDVQAPLFRDPIHDGAADPVVVWNRQAREWWMVYTNRRATAEGLDVAWVHGTDLGVASSADAGRTWVYRGVLTGLDIEWGRNTFWAPEIFWHDGVYHMYVSYIRGVPTHWAGHERHILHYTSPDLLAWTYQSRLPLSSDRVIDACVFALPGGGFRMWYKDEANSSHTYAADSADLYTWQVVGPVITGRGHEGPNVFAFRGSYWMIVDEWRGQGVFRSDDLERWERNSVILDKPGTRTDDTTIGLHADVVVQGERAFVFYFTHPGRAGSIDGIHEESYDTRRSSVQVAELDVVDGVLVCDRDRPLDLDLEPED</sequence>
<dbReference type="SUPFAM" id="SSF75005">
    <property type="entry name" value="Arabinanase/levansucrase/invertase"/>
    <property type="match status" value="1"/>
</dbReference>
<protein>
    <recommendedName>
        <fullName evidence="3">Glycosyl hydrolase</fullName>
    </recommendedName>
</protein>
<dbReference type="InterPro" id="IPR023296">
    <property type="entry name" value="Glyco_hydro_beta-prop_sf"/>
</dbReference>